<dbReference type="InterPro" id="IPR050493">
    <property type="entry name" value="FAD-dep_Monooxygenase_BioMet"/>
</dbReference>
<evidence type="ECO:0000256" key="5">
    <source>
        <dbReference type="ARBA" id="ARBA00023033"/>
    </source>
</evidence>
<reference evidence="7 8" key="1">
    <citation type="submission" date="2015-09" db="EMBL/GenBank/DDBJ databases">
        <authorList>
            <consortium name="Swine Surveillance"/>
        </authorList>
    </citation>
    <scope>NUCLEOTIDE SEQUENCE [LARGE SCALE GENOMIC DNA]</scope>
    <source>
        <strain evidence="7 8">CECT 7648</strain>
    </source>
</reference>
<dbReference type="GO" id="GO:0071949">
    <property type="term" value="F:FAD binding"/>
    <property type="evidence" value="ECO:0007669"/>
    <property type="project" value="InterPro"/>
</dbReference>
<evidence type="ECO:0000256" key="1">
    <source>
        <dbReference type="ARBA" id="ARBA00001974"/>
    </source>
</evidence>
<dbReference type="EMBL" id="CYSE01000011">
    <property type="protein sequence ID" value="CUH82174.1"/>
    <property type="molecule type" value="Genomic_DNA"/>
</dbReference>
<evidence type="ECO:0000256" key="2">
    <source>
        <dbReference type="ARBA" id="ARBA00022630"/>
    </source>
</evidence>
<proteinExistence type="predicted"/>
<keyword evidence="3" id="KW-0274">FAD</keyword>
<evidence type="ECO:0000313" key="7">
    <source>
        <dbReference type="EMBL" id="CUH82174.1"/>
    </source>
</evidence>
<dbReference type="Gene3D" id="3.50.50.60">
    <property type="entry name" value="FAD/NAD(P)-binding domain"/>
    <property type="match status" value="1"/>
</dbReference>
<name>A0A0P1GJA7_9RHOB</name>
<keyword evidence="2" id="KW-0285">Flavoprotein</keyword>
<accession>A0A0P1GJA7</accession>
<dbReference type="GO" id="GO:0004497">
    <property type="term" value="F:monooxygenase activity"/>
    <property type="evidence" value="ECO:0007669"/>
    <property type="project" value="UniProtKB-KW"/>
</dbReference>
<keyword evidence="8" id="KW-1185">Reference proteome</keyword>
<dbReference type="PANTHER" id="PTHR13789">
    <property type="entry name" value="MONOOXYGENASE"/>
    <property type="match status" value="1"/>
</dbReference>
<dbReference type="PANTHER" id="PTHR13789:SF318">
    <property type="entry name" value="GERANYLGERANYL DIPHOSPHATE REDUCTASE"/>
    <property type="match status" value="1"/>
</dbReference>
<evidence type="ECO:0000313" key="8">
    <source>
        <dbReference type="Proteomes" id="UP000054935"/>
    </source>
</evidence>
<sequence length="168" mass="18271">MTDMNWRKGRRVAISGAGPGGVSAALEMLRQGYDVRIFERAPEPKPLGGAVLLSSPVLAILRHYGVDVGPSFGSKTLVEFRTNKGKTRARLPFNPSVKKALGIEGWHYGVLRSTAFGKMLDLLPDGIIEPGRAVTGYTETADGTPSPLRAARRSRRIFWWPPMASGPK</sequence>
<dbReference type="SUPFAM" id="SSF51905">
    <property type="entry name" value="FAD/NAD(P)-binding domain"/>
    <property type="match status" value="1"/>
</dbReference>
<gene>
    <name evidence="7" type="ORF">TRN7648_03844</name>
</gene>
<dbReference type="Pfam" id="PF01494">
    <property type="entry name" value="FAD_binding_3"/>
    <property type="match status" value="1"/>
</dbReference>
<feature type="domain" description="FAD-binding" evidence="6">
    <location>
        <begin position="12"/>
        <end position="67"/>
    </location>
</feature>
<evidence type="ECO:0000256" key="4">
    <source>
        <dbReference type="ARBA" id="ARBA00023002"/>
    </source>
</evidence>
<dbReference type="Proteomes" id="UP000054935">
    <property type="component" value="Unassembled WGS sequence"/>
</dbReference>
<evidence type="ECO:0000256" key="3">
    <source>
        <dbReference type="ARBA" id="ARBA00022827"/>
    </source>
</evidence>
<comment type="cofactor">
    <cofactor evidence="1">
        <name>FAD</name>
        <dbReference type="ChEBI" id="CHEBI:57692"/>
    </cofactor>
</comment>
<dbReference type="STRING" id="441103.TRN7648_03844"/>
<dbReference type="PRINTS" id="PR00419">
    <property type="entry name" value="ADXRDTASE"/>
</dbReference>
<dbReference type="RefSeq" id="WP_058249206.1">
    <property type="nucleotide sequence ID" value="NZ_CYSE01000011.1"/>
</dbReference>
<dbReference type="InterPro" id="IPR002938">
    <property type="entry name" value="FAD-bd"/>
</dbReference>
<keyword evidence="5" id="KW-0503">Monooxygenase</keyword>
<protein>
    <submittedName>
        <fullName evidence="7">Dihydropyrimidine dehydrogenase subunit A</fullName>
    </submittedName>
</protein>
<dbReference type="InterPro" id="IPR036188">
    <property type="entry name" value="FAD/NAD-bd_sf"/>
</dbReference>
<keyword evidence="4" id="KW-0560">Oxidoreductase</keyword>
<dbReference type="AlphaFoldDB" id="A0A0P1GJA7"/>
<evidence type="ECO:0000259" key="6">
    <source>
        <dbReference type="Pfam" id="PF01494"/>
    </source>
</evidence>
<organism evidence="7 8">
    <name type="scientific">Tropicibacter naphthalenivorans</name>
    <dbReference type="NCBI Taxonomy" id="441103"/>
    <lineage>
        <taxon>Bacteria</taxon>
        <taxon>Pseudomonadati</taxon>
        <taxon>Pseudomonadota</taxon>
        <taxon>Alphaproteobacteria</taxon>
        <taxon>Rhodobacterales</taxon>
        <taxon>Roseobacteraceae</taxon>
        <taxon>Tropicibacter</taxon>
    </lineage>
</organism>